<comment type="catalytic activity">
    <reaction evidence="3">
        <text>L-histidyl-glycine(out) = L-histidyl-glycine(in)</text>
        <dbReference type="Rhea" id="RHEA:79395"/>
        <dbReference type="ChEBI" id="CHEBI:229957"/>
    </reaction>
</comment>
<comment type="catalytic activity">
    <reaction evidence="4">
        <text>L-alpha-aminoacyl-L-arginine(out) = L-alpha-aminoacyl-L-arginine(in)</text>
        <dbReference type="Rhea" id="RHEA:79367"/>
        <dbReference type="ChEBI" id="CHEBI:229968"/>
    </reaction>
</comment>
<comment type="catalytic activity">
    <reaction evidence="7">
        <text>L-alpha-aminoacyl-L-lysine(out) = L-alpha-aminoacyl-L-lysine(in)</text>
        <dbReference type="Rhea" id="RHEA:79383"/>
        <dbReference type="ChEBI" id="CHEBI:229966"/>
    </reaction>
</comment>
<dbReference type="EMBL" id="KZ987914">
    <property type="protein sequence ID" value="RKP13951.1"/>
    <property type="molecule type" value="Genomic_DNA"/>
</dbReference>
<dbReference type="PANTHER" id="PTHR23512:SF12">
    <property type="entry name" value="TRANSPORTER, PUTATIVE (AFU_ORTHOLOGUE AFUA_4G00260)-RELATED"/>
    <property type="match status" value="1"/>
</dbReference>
<evidence type="ECO:0000256" key="6">
    <source>
        <dbReference type="ARBA" id="ARBA00044891"/>
    </source>
</evidence>
<comment type="catalytic activity">
    <reaction evidence="2">
        <text>L-lysyl-L-alanine(out) = L-lysyl-L-alanine(in)</text>
        <dbReference type="Rhea" id="RHEA:79399"/>
        <dbReference type="ChEBI" id="CHEBI:229954"/>
    </reaction>
</comment>
<protein>
    <recommendedName>
        <fullName evidence="15">Lysosomal dipeptide transporter MFSD1</fullName>
    </recommendedName>
    <alternativeName>
        <fullName evidence="16">Major facilitator superfamily domain-containing protein 1</fullName>
    </alternativeName>
</protein>
<feature type="non-terminal residue" evidence="21">
    <location>
        <position position="1"/>
    </location>
</feature>
<dbReference type="AlphaFoldDB" id="A0A4P9Y6U6"/>
<keyword evidence="19" id="KW-1133">Transmembrane helix</keyword>
<comment type="subunit">
    <text evidence="18">Homodimer. Interacts with lysosomal protein GLMP (via lumenal domain); the interaction starts while both proteins are still in the endoplasmic reticulum and is required for stabilization of MFSD1 in lysosomes but has no direct effect on its targeting to lysosomes or transporter activity.</text>
</comment>
<evidence type="ECO:0000256" key="13">
    <source>
        <dbReference type="ARBA" id="ARBA00044919"/>
    </source>
</evidence>
<comment type="catalytic activity">
    <reaction evidence="8">
        <text>L-aspartyl-L-lysine(out) = L-aspartyl-L-lysine(in)</text>
        <dbReference type="Rhea" id="RHEA:79411"/>
        <dbReference type="ChEBI" id="CHEBI:229953"/>
    </reaction>
</comment>
<evidence type="ECO:0000256" key="15">
    <source>
        <dbReference type="ARBA" id="ARBA00044985"/>
    </source>
</evidence>
<name>A0A4P9Y6U6_9FUNG</name>
<evidence type="ECO:0000256" key="2">
    <source>
        <dbReference type="ARBA" id="ARBA00044876"/>
    </source>
</evidence>
<feature type="transmembrane region" description="Helical" evidence="19">
    <location>
        <begin position="138"/>
        <end position="160"/>
    </location>
</feature>
<comment type="catalytic activity">
    <reaction evidence="6">
        <text>L-lysyl-L-alpha-amino acid(out) = L-lysyl-L-alpha-amino acid(in)</text>
        <dbReference type="Rhea" id="RHEA:79387"/>
        <dbReference type="ChEBI" id="CHEBI:229965"/>
    </reaction>
</comment>
<comment type="catalytic activity">
    <reaction evidence="13">
        <text>L-alanyl-L-lysine(out) = L-alanyl-L-lysine(in)</text>
        <dbReference type="Rhea" id="RHEA:79415"/>
        <dbReference type="ChEBI" id="CHEBI:192470"/>
    </reaction>
</comment>
<evidence type="ECO:0000256" key="9">
    <source>
        <dbReference type="ARBA" id="ARBA00044899"/>
    </source>
</evidence>
<comment type="function">
    <text evidence="17">Lysosomal dipeptide uniporter that selectively exports lysine, arginine or histidine-containing dipeptides with a net positive charge from the lysosome lumen into the cytosol. Could play a role in a specific type of protein O-glycosylation indirectly regulating macrophages migration and tissue invasion. Also essential for liver homeostasis.</text>
</comment>
<dbReference type="PANTHER" id="PTHR23512">
    <property type="entry name" value="MAJOR FACILITATOR SUPERFAMILY DOMAIN-CONTAINING PROTEIN 1"/>
    <property type="match status" value="1"/>
</dbReference>
<comment type="subcellular location">
    <subcellularLocation>
        <location evidence="1">Membrane</location>
        <topology evidence="1">Multi-pass membrane protein</topology>
    </subcellularLocation>
</comment>
<evidence type="ECO:0000259" key="20">
    <source>
        <dbReference type="PROSITE" id="PS50850"/>
    </source>
</evidence>
<dbReference type="InterPro" id="IPR036259">
    <property type="entry name" value="MFS_trans_sf"/>
</dbReference>
<feature type="transmembrane region" description="Helical" evidence="19">
    <location>
        <begin position="350"/>
        <end position="367"/>
    </location>
</feature>
<accession>A0A4P9Y6U6</accession>
<feature type="transmembrane region" description="Helical" evidence="19">
    <location>
        <begin position="233"/>
        <end position="252"/>
    </location>
</feature>
<feature type="transmembrane region" description="Helical" evidence="19">
    <location>
        <begin position="194"/>
        <end position="213"/>
    </location>
</feature>
<comment type="catalytic activity">
    <reaction evidence="10">
        <text>L-lysyl-L-lysine(out) = L-lysyl-L-lysine(in)</text>
        <dbReference type="Rhea" id="RHEA:79403"/>
        <dbReference type="ChEBI" id="CHEBI:229956"/>
    </reaction>
</comment>
<evidence type="ECO:0000256" key="11">
    <source>
        <dbReference type="ARBA" id="ARBA00044903"/>
    </source>
</evidence>
<comment type="catalytic activity">
    <reaction evidence="12">
        <text>L-histidyl-L-alpha-amino acid(out) = L-histidyl-L-alpha-amino acid(in)</text>
        <dbReference type="Rhea" id="RHEA:79379"/>
        <dbReference type="ChEBI" id="CHEBI:229964"/>
    </reaction>
</comment>
<feature type="transmembrane region" description="Helical" evidence="19">
    <location>
        <begin position="78"/>
        <end position="99"/>
    </location>
</feature>
<evidence type="ECO:0000256" key="18">
    <source>
        <dbReference type="ARBA" id="ARBA00046376"/>
    </source>
</evidence>
<feature type="transmembrane region" description="Helical" evidence="19">
    <location>
        <begin position="259"/>
        <end position="278"/>
    </location>
</feature>
<evidence type="ECO:0000256" key="14">
    <source>
        <dbReference type="ARBA" id="ARBA00044924"/>
    </source>
</evidence>
<gene>
    <name evidence="21" type="ORF">BJ684DRAFT_337</name>
</gene>
<keyword evidence="19" id="KW-0472">Membrane</keyword>
<evidence type="ECO:0000313" key="21">
    <source>
        <dbReference type="EMBL" id="RKP13951.1"/>
    </source>
</evidence>
<evidence type="ECO:0000256" key="17">
    <source>
        <dbReference type="ARBA" id="ARBA00045709"/>
    </source>
</evidence>
<dbReference type="GO" id="GO:0022857">
    <property type="term" value="F:transmembrane transporter activity"/>
    <property type="evidence" value="ECO:0007669"/>
    <property type="project" value="InterPro"/>
</dbReference>
<dbReference type="InterPro" id="IPR011701">
    <property type="entry name" value="MFS"/>
</dbReference>
<dbReference type="SUPFAM" id="SSF103473">
    <property type="entry name" value="MFS general substrate transporter"/>
    <property type="match status" value="1"/>
</dbReference>
<sequence length="368" mass="40039">LKAIVKEDLGISNAQYGVLQSSVSVVNTILPILGGLFVDIFGTSLGSILATVFIAGGNILVALSVSVRSFPIMIFGRVLYGLGSGSIVIVQGTILTHWFKGGGLSWAMGLQIAVSRLASYLSMATVVPIMRWTGWYGYAFWFSAGICVLSCLITVIYTILMRMVRRGVAERDRAILSKKKSFHPSQILSFPPSYWWVLAFSFTVAASWTTFLHINSELIKLKYGGTDEGSARIASIAQVLPIFIAPFMGWWHERYGRRSLILGIAAVSFIISMAFLLFTHVPPAIPMLIFSLSLTIGPVALTSGIPLLLRRLVVGTGLGLNKSVQNVAVTVFEIINGLLQDRSGGSYDRVLIMYLVIGFIGILTTVFM</sequence>
<evidence type="ECO:0000256" key="12">
    <source>
        <dbReference type="ARBA" id="ARBA00044912"/>
    </source>
</evidence>
<evidence type="ECO:0000256" key="8">
    <source>
        <dbReference type="ARBA" id="ARBA00044898"/>
    </source>
</evidence>
<evidence type="ECO:0000256" key="10">
    <source>
        <dbReference type="ARBA" id="ARBA00044900"/>
    </source>
</evidence>
<organism evidence="21 22">
    <name type="scientific">Piptocephalis cylindrospora</name>
    <dbReference type="NCBI Taxonomy" id="1907219"/>
    <lineage>
        <taxon>Eukaryota</taxon>
        <taxon>Fungi</taxon>
        <taxon>Fungi incertae sedis</taxon>
        <taxon>Zoopagomycota</taxon>
        <taxon>Zoopagomycotina</taxon>
        <taxon>Zoopagomycetes</taxon>
        <taxon>Zoopagales</taxon>
        <taxon>Piptocephalidaceae</taxon>
        <taxon>Piptocephalis</taxon>
    </lineage>
</organism>
<evidence type="ECO:0000313" key="22">
    <source>
        <dbReference type="Proteomes" id="UP000267251"/>
    </source>
</evidence>
<dbReference type="Pfam" id="PF07690">
    <property type="entry name" value="MFS_1"/>
    <property type="match status" value="1"/>
</dbReference>
<feature type="domain" description="Major facilitator superfamily (MFS) profile" evidence="20">
    <location>
        <begin position="1"/>
        <end position="368"/>
    </location>
</feature>
<comment type="catalytic activity">
    <reaction evidence="14">
        <text>L-lysyl-glycine(out) = L-lysyl-glycine(in)</text>
        <dbReference type="Rhea" id="RHEA:79407"/>
        <dbReference type="ChEBI" id="CHEBI:191202"/>
    </reaction>
</comment>
<dbReference type="GO" id="GO:0016020">
    <property type="term" value="C:membrane"/>
    <property type="evidence" value="ECO:0007669"/>
    <property type="project" value="UniProtKB-SubCell"/>
</dbReference>
<keyword evidence="19" id="KW-0812">Transmembrane</keyword>
<comment type="catalytic activity">
    <reaction evidence="11">
        <text>L-arginyl-glycine(out) = L-arginyl-glycine(in)</text>
        <dbReference type="Rhea" id="RHEA:79391"/>
        <dbReference type="ChEBI" id="CHEBI:229955"/>
    </reaction>
</comment>
<feature type="transmembrane region" description="Helical" evidence="19">
    <location>
        <begin position="40"/>
        <end position="66"/>
    </location>
</feature>
<evidence type="ECO:0000256" key="16">
    <source>
        <dbReference type="ARBA" id="ARBA00045018"/>
    </source>
</evidence>
<dbReference type="Gene3D" id="1.20.1250.20">
    <property type="entry name" value="MFS general substrate transporter like domains"/>
    <property type="match status" value="1"/>
</dbReference>
<dbReference type="OrthoDB" id="424834at2759"/>
<evidence type="ECO:0000256" key="5">
    <source>
        <dbReference type="ARBA" id="ARBA00044884"/>
    </source>
</evidence>
<feature type="transmembrane region" description="Helical" evidence="19">
    <location>
        <begin position="284"/>
        <end position="309"/>
    </location>
</feature>
<evidence type="ECO:0000256" key="4">
    <source>
        <dbReference type="ARBA" id="ARBA00044881"/>
    </source>
</evidence>
<dbReference type="InterPro" id="IPR020846">
    <property type="entry name" value="MFS_dom"/>
</dbReference>
<evidence type="ECO:0000256" key="3">
    <source>
        <dbReference type="ARBA" id="ARBA00044878"/>
    </source>
</evidence>
<dbReference type="Proteomes" id="UP000267251">
    <property type="component" value="Unassembled WGS sequence"/>
</dbReference>
<dbReference type="PROSITE" id="PS50850">
    <property type="entry name" value="MFS"/>
    <property type="match status" value="1"/>
</dbReference>
<proteinExistence type="predicted"/>
<evidence type="ECO:0000256" key="7">
    <source>
        <dbReference type="ARBA" id="ARBA00044893"/>
    </source>
</evidence>
<evidence type="ECO:0000256" key="1">
    <source>
        <dbReference type="ARBA" id="ARBA00004141"/>
    </source>
</evidence>
<comment type="catalytic activity">
    <reaction evidence="5">
        <text>L-alpha-aminoacyl-L-histidine(out) = L-alpha-aminoacyl-L-histidine(in)</text>
        <dbReference type="Rhea" id="RHEA:79375"/>
        <dbReference type="ChEBI" id="CHEBI:229967"/>
    </reaction>
</comment>
<evidence type="ECO:0000256" key="19">
    <source>
        <dbReference type="SAM" id="Phobius"/>
    </source>
</evidence>
<keyword evidence="22" id="KW-1185">Reference proteome</keyword>
<reference evidence="22" key="1">
    <citation type="journal article" date="2018" name="Nat. Microbiol.">
        <title>Leveraging single-cell genomics to expand the fungal tree of life.</title>
        <authorList>
            <person name="Ahrendt S.R."/>
            <person name="Quandt C.A."/>
            <person name="Ciobanu D."/>
            <person name="Clum A."/>
            <person name="Salamov A."/>
            <person name="Andreopoulos B."/>
            <person name="Cheng J.F."/>
            <person name="Woyke T."/>
            <person name="Pelin A."/>
            <person name="Henrissat B."/>
            <person name="Reynolds N.K."/>
            <person name="Benny G.L."/>
            <person name="Smith M.E."/>
            <person name="James T.Y."/>
            <person name="Grigoriev I.V."/>
        </authorList>
    </citation>
    <scope>NUCLEOTIDE SEQUENCE [LARGE SCALE GENOMIC DNA]</scope>
</reference>
<comment type="catalytic activity">
    <reaction evidence="9">
        <text>L-arginyl-L-alpha-amino acid(out) = L-arginyl-L-alpha-amino acid(in)</text>
        <dbReference type="Rhea" id="RHEA:79371"/>
        <dbReference type="ChEBI" id="CHEBI:84315"/>
    </reaction>
</comment>
<dbReference type="InterPro" id="IPR052187">
    <property type="entry name" value="MFSD1"/>
</dbReference>
<feature type="non-terminal residue" evidence="21">
    <location>
        <position position="368"/>
    </location>
</feature>